<evidence type="ECO:0000259" key="10">
    <source>
        <dbReference type="PROSITE" id="PS50929"/>
    </source>
</evidence>
<feature type="transmembrane region" description="Helical" evidence="8">
    <location>
        <begin position="53"/>
        <end position="72"/>
    </location>
</feature>
<keyword evidence="2" id="KW-0813">Transport</keyword>
<name>A0A9X1ISI7_9SPHN</name>
<protein>
    <submittedName>
        <fullName evidence="11">ABC transporter ATP-binding protein/permease</fullName>
    </submittedName>
</protein>
<dbReference type="CDD" id="cd18545">
    <property type="entry name" value="ABC_6TM_YknV_like"/>
    <property type="match status" value="1"/>
</dbReference>
<dbReference type="RefSeq" id="WP_214624484.1">
    <property type="nucleotide sequence ID" value="NZ_JAHGAW010000009.1"/>
</dbReference>
<dbReference type="GO" id="GO:0034040">
    <property type="term" value="F:ATPase-coupled lipid transmembrane transporter activity"/>
    <property type="evidence" value="ECO:0007669"/>
    <property type="project" value="TreeGrafter"/>
</dbReference>
<dbReference type="SMART" id="SM00382">
    <property type="entry name" value="AAA"/>
    <property type="match status" value="1"/>
</dbReference>
<dbReference type="PROSITE" id="PS00211">
    <property type="entry name" value="ABC_TRANSPORTER_1"/>
    <property type="match status" value="1"/>
</dbReference>
<evidence type="ECO:0000313" key="11">
    <source>
        <dbReference type="EMBL" id="MBT2188235.1"/>
    </source>
</evidence>
<keyword evidence="5 11" id="KW-0067">ATP-binding</keyword>
<dbReference type="PROSITE" id="PS50929">
    <property type="entry name" value="ABC_TM1F"/>
    <property type="match status" value="1"/>
</dbReference>
<dbReference type="Pfam" id="PF00664">
    <property type="entry name" value="ABC_membrane"/>
    <property type="match status" value="1"/>
</dbReference>
<dbReference type="GO" id="GO:0140359">
    <property type="term" value="F:ABC-type transporter activity"/>
    <property type="evidence" value="ECO:0007669"/>
    <property type="project" value="InterPro"/>
</dbReference>
<comment type="subcellular location">
    <subcellularLocation>
        <location evidence="1">Cell membrane</location>
        <topology evidence="1">Multi-pass membrane protein</topology>
    </subcellularLocation>
</comment>
<dbReference type="InterPro" id="IPR003593">
    <property type="entry name" value="AAA+_ATPase"/>
</dbReference>
<evidence type="ECO:0000256" key="8">
    <source>
        <dbReference type="SAM" id="Phobius"/>
    </source>
</evidence>
<evidence type="ECO:0000256" key="1">
    <source>
        <dbReference type="ARBA" id="ARBA00004651"/>
    </source>
</evidence>
<evidence type="ECO:0000313" key="12">
    <source>
        <dbReference type="Proteomes" id="UP001138757"/>
    </source>
</evidence>
<dbReference type="SUPFAM" id="SSF52540">
    <property type="entry name" value="P-loop containing nucleoside triphosphate hydrolases"/>
    <property type="match status" value="1"/>
</dbReference>
<dbReference type="PROSITE" id="PS50893">
    <property type="entry name" value="ABC_TRANSPORTER_2"/>
    <property type="match status" value="1"/>
</dbReference>
<dbReference type="EMBL" id="JAHGAW010000009">
    <property type="protein sequence ID" value="MBT2188235.1"/>
    <property type="molecule type" value="Genomic_DNA"/>
</dbReference>
<keyword evidence="12" id="KW-1185">Reference proteome</keyword>
<dbReference type="InterPro" id="IPR036640">
    <property type="entry name" value="ABC1_TM_sf"/>
</dbReference>
<evidence type="ECO:0000256" key="4">
    <source>
        <dbReference type="ARBA" id="ARBA00022741"/>
    </source>
</evidence>
<evidence type="ECO:0000259" key="9">
    <source>
        <dbReference type="PROSITE" id="PS50893"/>
    </source>
</evidence>
<feature type="domain" description="ABC transmembrane type-1" evidence="10">
    <location>
        <begin position="54"/>
        <end position="335"/>
    </location>
</feature>
<dbReference type="Gene3D" id="3.40.50.300">
    <property type="entry name" value="P-loop containing nucleotide triphosphate hydrolases"/>
    <property type="match status" value="1"/>
</dbReference>
<dbReference type="CDD" id="cd03254">
    <property type="entry name" value="ABCC_Glucan_exporter_like"/>
    <property type="match status" value="1"/>
</dbReference>
<feature type="domain" description="ABC transporter" evidence="9">
    <location>
        <begin position="370"/>
        <end position="603"/>
    </location>
</feature>
<comment type="caution">
    <text evidence="11">The sequence shown here is derived from an EMBL/GenBank/DDBJ whole genome shotgun (WGS) entry which is preliminary data.</text>
</comment>
<dbReference type="InterPro" id="IPR017871">
    <property type="entry name" value="ABC_transporter-like_CS"/>
</dbReference>
<keyword evidence="7 8" id="KW-0472">Membrane</keyword>
<dbReference type="Gene3D" id="1.20.1560.10">
    <property type="entry name" value="ABC transporter type 1, transmembrane domain"/>
    <property type="match status" value="1"/>
</dbReference>
<feature type="transmembrane region" description="Helical" evidence="8">
    <location>
        <begin position="171"/>
        <end position="188"/>
    </location>
</feature>
<reference evidence="11" key="1">
    <citation type="submission" date="2021-05" db="EMBL/GenBank/DDBJ databases">
        <title>Genome of Sphingobium sp. strain.</title>
        <authorList>
            <person name="Fan R."/>
        </authorList>
    </citation>
    <scope>NUCLEOTIDE SEQUENCE</scope>
    <source>
        <strain evidence="11">H33</strain>
    </source>
</reference>
<dbReference type="FunFam" id="3.40.50.300:FF:000287">
    <property type="entry name" value="Multidrug ABC transporter ATP-binding protein"/>
    <property type="match status" value="1"/>
</dbReference>
<organism evidence="11 12">
    <name type="scientific">Sphingobium nicotianae</name>
    <dbReference type="NCBI Taxonomy" id="2782607"/>
    <lineage>
        <taxon>Bacteria</taxon>
        <taxon>Pseudomonadati</taxon>
        <taxon>Pseudomonadota</taxon>
        <taxon>Alphaproteobacteria</taxon>
        <taxon>Sphingomonadales</taxon>
        <taxon>Sphingomonadaceae</taxon>
        <taxon>Sphingobium</taxon>
    </lineage>
</organism>
<dbReference type="PANTHER" id="PTHR24221">
    <property type="entry name" value="ATP-BINDING CASSETTE SUB-FAMILY B"/>
    <property type="match status" value="1"/>
</dbReference>
<evidence type="ECO:0000256" key="5">
    <source>
        <dbReference type="ARBA" id="ARBA00022840"/>
    </source>
</evidence>
<keyword evidence="6 8" id="KW-1133">Transmembrane helix</keyword>
<feature type="transmembrane region" description="Helical" evidence="8">
    <location>
        <begin position="92"/>
        <end position="110"/>
    </location>
</feature>
<feature type="transmembrane region" description="Helical" evidence="8">
    <location>
        <begin position="275"/>
        <end position="294"/>
    </location>
</feature>
<evidence type="ECO:0000256" key="2">
    <source>
        <dbReference type="ARBA" id="ARBA00022448"/>
    </source>
</evidence>
<keyword evidence="3 8" id="KW-0812">Transmembrane</keyword>
<dbReference type="InterPro" id="IPR011527">
    <property type="entry name" value="ABC1_TM_dom"/>
</dbReference>
<keyword evidence="4" id="KW-0547">Nucleotide-binding</keyword>
<dbReference type="PANTHER" id="PTHR24221:SF654">
    <property type="entry name" value="ATP-BINDING CASSETTE SUB-FAMILY B MEMBER 6"/>
    <property type="match status" value="1"/>
</dbReference>
<dbReference type="Proteomes" id="UP001138757">
    <property type="component" value="Unassembled WGS sequence"/>
</dbReference>
<evidence type="ECO:0000256" key="7">
    <source>
        <dbReference type="ARBA" id="ARBA00023136"/>
    </source>
</evidence>
<dbReference type="InterPro" id="IPR003439">
    <property type="entry name" value="ABC_transporter-like_ATP-bd"/>
</dbReference>
<sequence length="629" mass="67678">MMGGGGGFGGGRGGGPGGAFGGADDADAVFGTGEKSGLVRRFAAFVAPYKTRFLWVIVSVVVATLTAISIPITIRDAVNSAVNAPGSRPLELVLMMFAGIVLANAAGSFLQQSLSARLAQQVIFDLRRAMFAHLQDVSLSFMDKTHVGRVMSRLQGDVNALQEFMENAVQAVGDLILLIGIVVVLIAMNWQLGLLTITVIPLLATVQAIWVRHARVIFLKARDASSATNAALAENINGIRTVQESRREDVNFDHYAARVQHNFDAQVAAVRISQVMIPTVELLTGFAMAIVIVVGGEKVLGRSIDIGVMVAYIFYVQRFFDPIRTLAMQYTMAQRAMTAGARIFEVLDAPVQLKDKPGAIPLGDDVAPSIVFDHVTFGYKEGQPVLKDINIDVKPGQTVALVGPTGSGKTSIASLTKRFYDVWQGSVKIGGRDVRDVTLDSLGKTIAMVLQEPFLFTGTVMENIRYASGASDADVIAAAKAVRAHEFIETLPQGYGTMMGQRGNNLSLGQRQLVSFARALVADPKILILDEATASIDSFTEQDIQRALKVLFRDRTSLVIAHRLATVRDADKIVVLQQGRIIEQGAHDELIALGGLYAHLYTSNYSSFDDVQPQDEAGATPPQFASTQT</sequence>
<feature type="transmembrane region" description="Helical" evidence="8">
    <location>
        <begin position="300"/>
        <end position="320"/>
    </location>
</feature>
<dbReference type="Pfam" id="PF00005">
    <property type="entry name" value="ABC_tran"/>
    <property type="match status" value="1"/>
</dbReference>
<dbReference type="GO" id="GO:0005886">
    <property type="term" value="C:plasma membrane"/>
    <property type="evidence" value="ECO:0007669"/>
    <property type="project" value="UniProtKB-SubCell"/>
</dbReference>
<dbReference type="AlphaFoldDB" id="A0A9X1ISI7"/>
<dbReference type="InterPro" id="IPR027417">
    <property type="entry name" value="P-loop_NTPase"/>
</dbReference>
<dbReference type="InterPro" id="IPR039421">
    <property type="entry name" value="Type_1_exporter"/>
</dbReference>
<accession>A0A9X1ISI7</accession>
<evidence type="ECO:0000256" key="3">
    <source>
        <dbReference type="ARBA" id="ARBA00022692"/>
    </source>
</evidence>
<dbReference type="SUPFAM" id="SSF90123">
    <property type="entry name" value="ABC transporter transmembrane region"/>
    <property type="match status" value="1"/>
</dbReference>
<dbReference type="GO" id="GO:0005524">
    <property type="term" value="F:ATP binding"/>
    <property type="evidence" value="ECO:0007669"/>
    <property type="project" value="UniProtKB-KW"/>
</dbReference>
<evidence type="ECO:0000256" key="6">
    <source>
        <dbReference type="ARBA" id="ARBA00022989"/>
    </source>
</evidence>
<proteinExistence type="predicted"/>
<dbReference type="GO" id="GO:0016887">
    <property type="term" value="F:ATP hydrolysis activity"/>
    <property type="evidence" value="ECO:0007669"/>
    <property type="project" value="InterPro"/>
</dbReference>
<gene>
    <name evidence="11" type="ORF">KK488_14865</name>
</gene>